<gene>
    <name evidence="1" type="ORF">EVA_19231</name>
</gene>
<sequence>MTEHTTQMNEKEYLDRFEDRMQQDLLRLCTSYGMLDGSLLASDDINEHWQKLAPEYLADAVEQVRDYPTVSVAWAAYLGVAMAYGWDMNWSTFSKAGYTFFYGERGFDDMDEHIVRDLLGIALDSEEAKQLEEMIHRCAQMAVGLIRREQIEPQSPLAYYAFSRACEVMYRTGAAIGLKKLNYKMEKVNLSDLYNTKRQLPN</sequence>
<proteinExistence type="predicted"/>
<reference evidence="1" key="1">
    <citation type="journal article" date="2012" name="PLoS ONE">
        <title>Gene sets for utilization of primary and secondary nutrition supplies in the distal gut of endangered iberian lynx.</title>
        <authorList>
            <person name="Alcaide M."/>
            <person name="Messina E."/>
            <person name="Richter M."/>
            <person name="Bargiela R."/>
            <person name="Peplies J."/>
            <person name="Huws S.A."/>
            <person name="Newbold C.J."/>
            <person name="Golyshin P.N."/>
            <person name="Simon M.A."/>
            <person name="Lopez G."/>
            <person name="Yakimov M.M."/>
            <person name="Ferrer M."/>
        </authorList>
    </citation>
    <scope>NUCLEOTIDE SEQUENCE</scope>
</reference>
<dbReference type="EMBL" id="AMCI01007409">
    <property type="protein sequence ID" value="EJW92683.1"/>
    <property type="molecule type" value="Genomic_DNA"/>
</dbReference>
<name>J9FE42_9ZZZZ</name>
<organism evidence="1">
    <name type="scientific">gut metagenome</name>
    <dbReference type="NCBI Taxonomy" id="749906"/>
    <lineage>
        <taxon>unclassified sequences</taxon>
        <taxon>metagenomes</taxon>
        <taxon>organismal metagenomes</taxon>
    </lineage>
</organism>
<dbReference type="AlphaFoldDB" id="J9FE42"/>
<protein>
    <submittedName>
        <fullName evidence="1">Uncharacterized protein</fullName>
    </submittedName>
</protein>
<comment type="caution">
    <text evidence="1">The sequence shown here is derived from an EMBL/GenBank/DDBJ whole genome shotgun (WGS) entry which is preliminary data.</text>
</comment>
<accession>J9FE42</accession>
<evidence type="ECO:0000313" key="1">
    <source>
        <dbReference type="EMBL" id="EJW92683.1"/>
    </source>
</evidence>